<dbReference type="Proteomes" id="UP000831484">
    <property type="component" value="Plasmid pdjl-6-4"/>
</dbReference>
<feature type="domain" description="Enoyl reductase (ER)" evidence="1">
    <location>
        <begin position="11"/>
        <end position="329"/>
    </location>
</feature>
<dbReference type="AlphaFoldDB" id="A0AB38RMT7"/>
<dbReference type="Pfam" id="PF08240">
    <property type="entry name" value="ADH_N"/>
    <property type="match status" value="1"/>
</dbReference>
<proteinExistence type="predicted"/>
<gene>
    <name evidence="2" type="ORF">M0639_32645</name>
</gene>
<name>A0AB38RMT7_RHOSG</name>
<dbReference type="GO" id="GO:0016491">
    <property type="term" value="F:oxidoreductase activity"/>
    <property type="evidence" value="ECO:0007669"/>
    <property type="project" value="InterPro"/>
</dbReference>
<dbReference type="SUPFAM" id="SSF50129">
    <property type="entry name" value="GroES-like"/>
    <property type="match status" value="1"/>
</dbReference>
<evidence type="ECO:0000259" key="1">
    <source>
        <dbReference type="SMART" id="SM00829"/>
    </source>
</evidence>
<dbReference type="InterPro" id="IPR011032">
    <property type="entry name" value="GroES-like_sf"/>
</dbReference>
<evidence type="ECO:0000313" key="2">
    <source>
        <dbReference type="EMBL" id="UPU46497.1"/>
    </source>
</evidence>
<dbReference type="Gene3D" id="3.40.50.720">
    <property type="entry name" value="NAD(P)-binding Rossmann-like Domain"/>
    <property type="match status" value="1"/>
</dbReference>
<dbReference type="PANTHER" id="PTHR43677">
    <property type="entry name" value="SHORT-CHAIN DEHYDROGENASE/REDUCTASE"/>
    <property type="match status" value="1"/>
</dbReference>
<geneLocation type="plasmid" evidence="2 3">
    <name>pdjl-6-4</name>
</geneLocation>
<dbReference type="EMBL" id="CP096567">
    <property type="protein sequence ID" value="UPU46497.1"/>
    <property type="molecule type" value="Genomic_DNA"/>
</dbReference>
<dbReference type="SUPFAM" id="SSF51735">
    <property type="entry name" value="NAD(P)-binding Rossmann-fold domains"/>
    <property type="match status" value="1"/>
</dbReference>
<dbReference type="InterPro" id="IPR013149">
    <property type="entry name" value="ADH-like_C"/>
</dbReference>
<dbReference type="PANTHER" id="PTHR43677:SF4">
    <property type="entry name" value="QUINONE OXIDOREDUCTASE-LIKE PROTEIN 2"/>
    <property type="match status" value="1"/>
</dbReference>
<dbReference type="InterPro" id="IPR036291">
    <property type="entry name" value="NAD(P)-bd_dom_sf"/>
</dbReference>
<dbReference type="InterPro" id="IPR013154">
    <property type="entry name" value="ADH-like_N"/>
</dbReference>
<dbReference type="InterPro" id="IPR051397">
    <property type="entry name" value="Zn-ADH-like_protein"/>
</dbReference>
<dbReference type="RefSeq" id="WP_064074872.1">
    <property type="nucleotide sequence ID" value="NZ_CP096567.1"/>
</dbReference>
<keyword evidence="3" id="KW-1185">Reference proteome</keyword>
<keyword evidence="2" id="KW-0614">Plasmid</keyword>
<dbReference type="CDD" id="cd08241">
    <property type="entry name" value="QOR1"/>
    <property type="match status" value="1"/>
</dbReference>
<dbReference type="SMART" id="SM00829">
    <property type="entry name" value="PKS_ER"/>
    <property type="match status" value="1"/>
</dbReference>
<dbReference type="Gene3D" id="3.90.180.10">
    <property type="entry name" value="Medium-chain alcohol dehydrogenases, catalytic domain"/>
    <property type="match status" value="1"/>
</dbReference>
<protein>
    <submittedName>
        <fullName evidence="2">NADPH:quinone oxidoreductase family protein</fullName>
    </submittedName>
</protein>
<reference evidence="3" key="1">
    <citation type="journal article" date="2022" name="Environ. Microbiol.">
        <title>Functional analysis, diversity, and distribution of carbendazim hydrolases MheI and CbmA, responsible for the initial step in carbendazim degradation.</title>
        <authorList>
            <person name="Zhang M."/>
            <person name="Bai X."/>
            <person name="Li Q."/>
            <person name="Zhang L."/>
            <person name="Zhu Q."/>
            <person name="Gao S."/>
            <person name="Ke Z."/>
            <person name="Jiang M."/>
            <person name="Hu J."/>
            <person name="Qiu J."/>
            <person name="Hong Q."/>
        </authorList>
    </citation>
    <scope>NUCLEOTIDE SEQUENCE [LARGE SCALE GENOMIC DNA]</scope>
    <source>
        <strain evidence="3">djl-6</strain>
    </source>
</reference>
<dbReference type="InterPro" id="IPR020843">
    <property type="entry name" value="ER"/>
</dbReference>
<dbReference type="Pfam" id="PF00107">
    <property type="entry name" value="ADH_zinc_N"/>
    <property type="match status" value="1"/>
</dbReference>
<sequence>MRAWHVEAFGAPTEVMRLVQVPDPQPGAGQVAVRVAACTLGFPDVLMCRAGYQHKPTLPFSPGADFYGEIVSIGPGVDLVGRDLSVGSKVIAIGAGLHGGLADIALVDLDLLFPAPVGLDAAESAALFNAYLTGWLALTHSARIQAGEVLLVHAAAGGVGSAAVQLGLAAGATVIGVTRGTRKAEAVRNLGAHLVIDREQVSVIDAVKDATGGRGADVIYDPVGGPSWFESTKCVSFEGRLLIIGFAGGEILSQPLNHPLVKNYSIIGINSGLYTVKRPDVVARAIAELSALATGGAIRPLIGERIPLADAPRALQDLADRVTVGRSVVMLDGTVG</sequence>
<organism evidence="2 3">
    <name type="scientific">Rhodococcus qingshengii JCM 15477</name>
    <dbReference type="NCBI Taxonomy" id="1303681"/>
    <lineage>
        <taxon>Bacteria</taxon>
        <taxon>Bacillati</taxon>
        <taxon>Actinomycetota</taxon>
        <taxon>Actinomycetes</taxon>
        <taxon>Mycobacteriales</taxon>
        <taxon>Nocardiaceae</taxon>
        <taxon>Rhodococcus</taxon>
        <taxon>Rhodococcus erythropolis group</taxon>
    </lineage>
</organism>
<accession>A0AB38RMT7</accession>
<evidence type="ECO:0000313" key="3">
    <source>
        <dbReference type="Proteomes" id="UP000831484"/>
    </source>
</evidence>